<protein>
    <submittedName>
        <fullName evidence="1">Uncharacterized protein</fullName>
    </submittedName>
</protein>
<sequence>MPKDLINKKGMELHPTALSFHEMLAKARDHAGQWDSVLISTVNLTTYKDQRNYMIPL</sequence>
<evidence type="ECO:0000313" key="2">
    <source>
        <dbReference type="Proteomes" id="UP000886653"/>
    </source>
</evidence>
<keyword evidence="2" id="KW-1185">Reference proteome</keyword>
<evidence type="ECO:0000313" key="1">
    <source>
        <dbReference type="EMBL" id="KAG0140691.1"/>
    </source>
</evidence>
<name>A0A9P6T6C3_9BASI</name>
<dbReference type="EMBL" id="MU167426">
    <property type="protein sequence ID" value="KAG0140691.1"/>
    <property type="molecule type" value="Genomic_DNA"/>
</dbReference>
<reference evidence="1" key="1">
    <citation type="submission" date="2013-11" db="EMBL/GenBank/DDBJ databases">
        <title>Genome sequence of the fusiform rust pathogen reveals effectors for host alternation and coevolution with pine.</title>
        <authorList>
            <consortium name="DOE Joint Genome Institute"/>
            <person name="Smith K."/>
            <person name="Pendleton A."/>
            <person name="Kubisiak T."/>
            <person name="Anderson C."/>
            <person name="Salamov A."/>
            <person name="Aerts A."/>
            <person name="Riley R."/>
            <person name="Clum A."/>
            <person name="Lindquist E."/>
            <person name="Ence D."/>
            <person name="Campbell M."/>
            <person name="Kronenberg Z."/>
            <person name="Feau N."/>
            <person name="Dhillon B."/>
            <person name="Hamelin R."/>
            <person name="Burleigh J."/>
            <person name="Smith J."/>
            <person name="Yandell M."/>
            <person name="Nelson C."/>
            <person name="Grigoriev I."/>
            <person name="Davis J."/>
        </authorList>
    </citation>
    <scope>NUCLEOTIDE SEQUENCE</scope>
    <source>
        <strain evidence="1">G11</strain>
    </source>
</reference>
<accession>A0A9P6T6C3</accession>
<organism evidence="1 2">
    <name type="scientific">Cronartium quercuum f. sp. fusiforme G11</name>
    <dbReference type="NCBI Taxonomy" id="708437"/>
    <lineage>
        <taxon>Eukaryota</taxon>
        <taxon>Fungi</taxon>
        <taxon>Dikarya</taxon>
        <taxon>Basidiomycota</taxon>
        <taxon>Pucciniomycotina</taxon>
        <taxon>Pucciniomycetes</taxon>
        <taxon>Pucciniales</taxon>
        <taxon>Coleosporiaceae</taxon>
        <taxon>Cronartium</taxon>
    </lineage>
</organism>
<dbReference type="AlphaFoldDB" id="A0A9P6T6C3"/>
<dbReference type="Proteomes" id="UP000886653">
    <property type="component" value="Unassembled WGS sequence"/>
</dbReference>
<comment type="caution">
    <text evidence="1">The sequence shown here is derived from an EMBL/GenBank/DDBJ whole genome shotgun (WGS) entry which is preliminary data.</text>
</comment>
<proteinExistence type="predicted"/>
<gene>
    <name evidence="1" type="ORF">CROQUDRAFT_99761</name>
</gene>